<dbReference type="SUPFAM" id="SSF48371">
    <property type="entry name" value="ARM repeat"/>
    <property type="match status" value="1"/>
</dbReference>
<organism evidence="9 10">
    <name type="scientific">Neolentinus lepideus HHB14362 ss-1</name>
    <dbReference type="NCBI Taxonomy" id="1314782"/>
    <lineage>
        <taxon>Eukaryota</taxon>
        <taxon>Fungi</taxon>
        <taxon>Dikarya</taxon>
        <taxon>Basidiomycota</taxon>
        <taxon>Agaricomycotina</taxon>
        <taxon>Agaricomycetes</taxon>
        <taxon>Gloeophyllales</taxon>
        <taxon>Gloeophyllaceae</taxon>
        <taxon>Neolentinus</taxon>
    </lineage>
</organism>
<dbReference type="InterPro" id="IPR011989">
    <property type="entry name" value="ARM-like"/>
</dbReference>
<dbReference type="OrthoDB" id="10254310at2759"/>
<evidence type="ECO:0000256" key="1">
    <source>
        <dbReference type="ARBA" id="ARBA00004308"/>
    </source>
</evidence>
<dbReference type="PANTHER" id="PTHR11134">
    <property type="entry name" value="ADAPTOR COMPLEX SUBUNIT BETA FAMILY MEMBER"/>
    <property type="match status" value="1"/>
</dbReference>
<dbReference type="InParanoid" id="A0A165VNC1"/>
<feature type="compositionally biased region" description="Acidic residues" evidence="7">
    <location>
        <begin position="747"/>
        <end position="782"/>
    </location>
</feature>
<feature type="region of interest" description="Disordered" evidence="7">
    <location>
        <begin position="683"/>
        <end position="828"/>
    </location>
</feature>
<protein>
    <recommendedName>
        <fullName evidence="6">AP complex subunit beta</fullName>
    </recommendedName>
</protein>
<dbReference type="Gene3D" id="1.25.10.10">
    <property type="entry name" value="Leucine-rich Repeat Variant"/>
    <property type="match status" value="1"/>
</dbReference>
<dbReference type="AlphaFoldDB" id="A0A165VNC1"/>
<keyword evidence="5 6" id="KW-0472">Membrane</keyword>
<evidence type="ECO:0000256" key="3">
    <source>
        <dbReference type="ARBA" id="ARBA00022448"/>
    </source>
</evidence>
<proteinExistence type="inferred from homology"/>
<name>A0A165VNC1_9AGAM</name>
<feature type="compositionally biased region" description="Acidic residues" evidence="7">
    <location>
        <begin position="794"/>
        <end position="809"/>
    </location>
</feature>
<accession>A0A165VNC1</accession>
<dbReference type="InterPro" id="IPR016342">
    <property type="entry name" value="AP_complex_bsu_1_2_4"/>
</dbReference>
<feature type="compositionally biased region" description="Basic and acidic residues" evidence="7">
    <location>
        <begin position="737"/>
        <end position="746"/>
    </location>
</feature>
<keyword evidence="10" id="KW-1185">Reference proteome</keyword>
<evidence type="ECO:0000313" key="10">
    <source>
        <dbReference type="Proteomes" id="UP000076761"/>
    </source>
</evidence>
<dbReference type="STRING" id="1314782.A0A165VNC1"/>
<dbReference type="Proteomes" id="UP000076761">
    <property type="component" value="Unassembled WGS sequence"/>
</dbReference>
<dbReference type="PIRSF" id="PIRSF002291">
    <property type="entry name" value="AP_complex_beta"/>
    <property type="match status" value="1"/>
</dbReference>
<comment type="similarity">
    <text evidence="2 6">Belongs to the adaptor complexes large subunit family.</text>
</comment>
<gene>
    <name evidence="9" type="ORF">NEOLEDRAFT_1055522</name>
</gene>
<keyword evidence="3 6" id="KW-0813">Transport</keyword>
<feature type="domain" description="Clathrin/coatomer adaptor adaptin-like N-terminal" evidence="8">
    <location>
        <begin position="48"/>
        <end position="593"/>
    </location>
</feature>
<dbReference type="FunCoup" id="A0A165VNC1">
    <property type="interactions" value="299"/>
</dbReference>
<dbReference type="GO" id="GO:0030123">
    <property type="term" value="C:AP-3 adaptor complex"/>
    <property type="evidence" value="ECO:0007669"/>
    <property type="project" value="InterPro"/>
</dbReference>
<evidence type="ECO:0000256" key="6">
    <source>
        <dbReference type="PIRNR" id="PIRNR002291"/>
    </source>
</evidence>
<dbReference type="EMBL" id="KV425553">
    <property type="protein sequence ID" value="KZT29934.1"/>
    <property type="molecule type" value="Genomic_DNA"/>
</dbReference>
<evidence type="ECO:0000313" key="9">
    <source>
        <dbReference type="EMBL" id="KZT29934.1"/>
    </source>
</evidence>
<evidence type="ECO:0000256" key="2">
    <source>
        <dbReference type="ARBA" id="ARBA00006613"/>
    </source>
</evidence>
<reference evidence="9 10" key="1">
    <citation type="journal article" date="2016" name="Mol. Biol. Evol.">
        <title>Comparative Genomics of Early-Diverging Mushroom-Forming Fungi Provides Insights into the Origins of Lignocellulose Decay Capabilities.</title>
        <authorList>
            <person name="Nagy L.G."/>
            <person name="Riley R."/>
            <person name="Tritt A."/>
            <person name="Adam C."/>
            <person name="Daum C."/>
            <person name="Floudas D."/>
            <person name="Sun H."/>
            <person name="Yadav J.S."/>
            <person name="Pangilinan J."/>
            <person name="Larsson K.H."/>
            <person name="Matsuura K."/>
            <person name="Barry K."/>
            <person name="Labutti K."/>
            <person name="Kuo R."/>
            <person name="Ohm R.A."/>
            <person name="Bhattacharya S.S."/>
            <person name="Shirouzu T."/>
            <person name="Yoshinaga Y."/>
            <person name="Martin F.M."/>
            <person name="Grigoriev I.V."/>
            <person name="Hibbett D.S."/>
        </authorList>
    </citation>
    <scope>NUCLEOTIDE SEQUENCE [LARGE SCALE GENOMIC DNA]</scope>
    <source>
        <strain evidence="9 10">HHB14362 ss-1</strain>
    </source>
</reference>
<evidence type="ECO:0000256" key="4">
    <source>
        <dbReference type="ARBA" id="ARBA00022927"/>
    </source>
</evidence>
<dbReference type="InterPro" id="IPR016024">
    <property type="entry name" value="ARM-type_fold"/>
</dbReference>
<dbReference type="GO" id="GO:0006886">
    <property type="term" value="P:intracellular protein transport"/>
    <property type="evidence" value="ECO:0007669"/>
    <property type="project" value="InterPro"/>
</dbReference>
<keyword evidence="4 6" id="KW-0653">Protein transport</keyword>
<evidence type="ECO:0000259" key="8">
    <source>
        <dbReference type="Pfam" id="PF01602"/>
    </source>
</evidence>
<dbReference type="InterPro" id="IPR026739">
    <property type="entry name" value="AP_beta"/>
</dbReference>
<feature type="region of interest" description="Disordered" evidence="7">
    <location>
        <begin position="659"/>
        <end position="678"/>
    </location>
</feature>
<sequence>MSGLNLNAITENASRLGMRLQETFSEHTRDLALAKSPGLSYFDNTEDKLKNIRKQLESNSDREKLDAMKRLVAMISKGRPVPEYFPSVVKNVSTHNLEIRKLVYIYLLRYSSQEPDLALLSINTFQKDLSDPNPLIRAMALRVLSGINVSMIGGIVVMGIRKCASDISPYVRKAAALAVPKCYNLDTSHLPSLIQVLITLLRDRSPLSLGATAVAFEAVCPTRLDLLHPHYRRLCRTLVDMDEWGQVEMINLLIRYARTMISRPAVMKALDKSGNETGEEMYDVDPDLQLLLTCSQSLLHSRNSAVVLAVARAFYYISPNQSSSSLSAVVQPLLRLLTISKEVERVVLVYILVVARRVPALFANHYARFLIRSDDIVQTKELKIKVLLSVLNHENHQALLREFIDYAHDTDDALVSASIRAIGRVARLEPDCTQQCLSALLAFIRSKHDIQVSTAVLVLKSLVQSQSKLPASNSASIISTLAYRIDDIKHPQARACIIWLVGQYASDESVKEGEGVEGLARWAPDVLRKAVKGFVGEAPLVKLQTLTLAAKLLVLSPAHATLKMLVKYAFALARYDADFGVRDRARMLSALMEGVVPTLMKSASKFLFSWVDGEEEEEEERGGVVLRREQVRLVLFEGKMSGDEDDFARVDESTPLGTLSSITGKDMHGDSILPDWLEQGTEPSLRDTEEDMPQPVPTQALGSGTAATRSVVATPVMLTPTGGASPSGSVPKTGPGKYDDLERFYAEDEESEEEEEEEEEDEEEGEEEEGEEYEEEGEEGEEYEKGGEGHEESSEAEEDESEEEDEEEEHEKARLYTANLDDSGQAHW</sequence>
<dbReference type="GO" id="GO:0016192">
    <property type="term" value="P:vesicle-mediated transport"/>
    <property type="evidence" value="ECO:0007669"/>
    <property type="project" value="InterPro"/>
</dbReference>
<dbReference type="Pfam" id="PF01602">
    <property type="entry name" value="Adaptin_N"/>
    <property type="match status" value="1"/>
</dbReference>
<comment type="subcellular location">
    <subcellularLocation>
        <location evidence="1">Endomembrane system</location>
    </subcellularLocation>
</comment>
<dbReference type="InterPro" id="IPR002553">
    <property type="entry name" value="Clathrin/coatomer_adapt-like_N"/>
</dbReference>
<comment type="function">
    <text evidence="6">Adaptins are components of the adaptor complexes which link clathrin to receptors in coated vesicles. Clathrin-associated protein complexes are believed to interact with the cytoplasmic tails of membrane proteins, leading to their selection and concentration.</text>
</comment>
<evidence type="ECO:0000256" key="7">
    <source>
        <dbReference type="SAM" id="MobiDB-lite"/>
    </source>
</evidence>
<dbReference type="GO" id="GO:0012505">
    <property type="term" value="C:endomembrane system"/>
    <property type="evidence" value="ECO:0007669"/>
    <property type="project" value="UniProtKB-SubCell"/>
</dbReference>
<evidence type="ECO:0000256" key="5">
    <source>
        <dbReference type="ARBA" id="ARBA00023136"/>
    </source>
</evidence>
<feature type="compositionally biased region" description="Basic and acidic residues" evidence="7">
    <location>
        <begin position="783"/>
        <end position="793"/>
    </location>
</feature>